<evidence type="ECO:0000256" key="1">
    <source>
        <dbReference type="SAM" id="SignalP"/>
    </source>
</evidence>
<feature type="signal peptide" evidence="1">
    <location>
        <begin position="1"/>
        <end position="19"/>
    </location>
</feature>
<reference evidence="2 3" key="1">
    <citation type="journal article" date="2021" name="Elife">
        <title>Chloroplast acquisition without the gene transfer in kleptoplastic sea slugs, Plakobranchus ocellatus.</title>
        <authorList>
            <person name="Maeda T."/>
            <person name="Takahashi S."/>
            <person name="Yoshida T."/>
            <person name="Shimamura S."/>
            <person name="Takaki Y."/>
            <person name="Nagai Y."/>
            <person name="Toyoda A."/>
            <person name="Suzuki Y."/>
            <person name="Arimoto A."/>
            <person name="Ishii H."/>
            <person name="Satoh N."/>
            <person name="Nishiyama T."/>
            <person name="Hasebe M."/>
            <person name="Maruyama T."/>
            <person name="Minagawa J."/>
            <person name="Obokata J."/>
            <person name="Shigenobu S."/>
        </authorList>
    </citation>
    <scope>NUCLEOTIDE SEQUENCE [LARGE SCALE GENOMIC DNA]</scope>
</reference>
<proteinExistence type="predicted"/>
<dbReference type="Proteomes" id="UP000735302">
    <property type="component" value="Unassembled WGS sequence"/>
</dbReference>
<protein>
    <submittedName>
        <fullName evidence="2">Uncharacterized protein</fullName>
    </submittedName>
</protein>
<keyword evidence="1" id="KW-0732">Signal</keyword>
<keyword evidence="3" id="KW-1185">Reference proteome</keyword>
<gene>
    <name evidence="2" type="ORF">PoB_004523100</name>
</gene>
<evidence type="ECO:0000313" key="2">
    <source>
        <dbReference type="EMBL" id="GFO18726.1"/>
    </source>
</evidence>
<evidence type="ECO:0000313" key="3">
    <source>
        <dbReference type="Proteomes" id="UP000735302"/>
    </source>
</evidence>
<feature type="chain" id="PRO_5043842415" evidence="1">
    <location>
        <begin position="20"/>
        <end position="129"/>
    </location>
</feature>
<comment type="caution">
    <text evidence="2">The sequence shown here is derived from an EMBL/GenBank/DDBJ whole genome shotgun (WGS) entry which is preliminary data.</text>
</comment>
<organism evidence="2 3">
    <name type="scientific">Plakobranchus ocellatus</name>
    <dbReference type="NCBI Taxonomy" id="259542"/>
    <lineage>
        <taxon>Eukaryota</taxon>
        <taxon>Metazoa</taxon>
        <taxon>Spiralia</taxon>
        <taxon>Lophotrochozoa</taxon>
        <taxon>Mollusca</taxon>
        <taxon>Gastropoda</taxon>
        <taxon>Heterobranchia</taxon>
        <taxon>Euthyneura</taxon>
        <taxon>Panpulmonata</taxon>
        <taxon>Sacoglossa</taxon>
        <taxon>Placobranchoidea</taxon>
        <taxon>Plakobranchidae</taxon>
        <taxon>Plakobranchus</taxon>
    </lineage>
</organism>
<name>A0AAV4BE84_9GAST</name>
<accession>A0AAV4BE84</accession>
<dbReference type="AlphaFoldDB" id="A0AAV4BE84"/>
<sequence>MKVFVLLAVIALVASSNSAFVPCYDTCHNNCVQMNQECPQMRITVCDEFKNICLKMCKGVCDCVDYCANECALAFANCVTAAKAKYESASQCYEDRFQCELACQRPCVYDFYTTQMLFQKSSTPAPAED</sequence>
<dbReference type="EMBL" id="BLXT01004974">
    <property type="protein sequence ID" value="GFO18726.1"/>
    <property type="molecule type" value="Genomic_DNA"/>
</dbReference>